<sequence length="120" mass="12696">MTTSTGTDALQGRCAALAEAASTLTSDELLDLAEGFQREIDTAVALRTIALAHLSAREPRLLEDGTEVEEHRGLGHQRIDAPELVAPRLGVSVHKATQLIMTAVDQLTRTPQVVSALASG</sequence>
<dbReference type="EMBL" id="PVTI01000008">
    <property type="protein sequence ID" value="PRY60057.1"/>
    <property type="molecule type" value="Genomic_DNA"/>
</dbReference>
<organism evidence="1 2">
    <name type="scientific">Knoellia remsis</name>
    <dbReference type="NCBI Taxonomy" id="407159"/>
    <lineage>
        <taxon>Bacteria</taxon>
        <taxon>Bacillati</taxon>
        <taxon>Actinomycetota</taxon>
        <taxon>Actinomycetes</taxon>
        <taxon>Micrococcales</taxon>
        <taxon>Intrasporangiaceae</taxon>
        <taxon>Knoellia</taxon>
    </lineage>
</organism>
<proteinExistence type="predicted"/>
<dbReference type="AlphaFoldDB" id="A0A2T0UQF5"/>
<evidence type="ECO:0008006" key="3">
    <source>
        <dbReference type="Google" id="ProtNLM"/>
    </source>
</evidence>
<evidence type="ECO:0000313" key="2">
    <source>
        <dbReference type="Proteomes" id="UP000237822"/>
    </source>
</evidence>
<feature type="non-terminal residue" evidence="1">
    <location>
        <position position="120"/>
    </location>
</feature>
<comment type="caution">
    <text evidence="1">The sequence shown here is derived from an EMBL/GenBank/DDBJ whole genome shotgun (WGS) entry which is preliminary data.</text>
</comment>
<keyword evidence="2" id="KW-1185">Reference proteome</keyword>
<dbReference type="Proteomes" id="UP000237822">
    <property type="component" value="Unassembled WGS sequence"/>
</dbReference>
<name>A0A2T0UQF5_9MICO</name>
<accession>A0A2T0UQF5</accession>
<evidence type="ECO:0000313" key="1">
    <source>
        <dbReference type="EMBL" id="PRY60057.1"/>
    </source>
</evidence>
<reference evidence="1 2" key="1">
    <citation type="submission" date="2018-03" db="EMBL/GenBank/DDBJ databases">
        <title>Genomic Encyclopedia of Archaeal and Bacterial Type Strains, Phase II (KMG-II): from individual species to whole genera.</title>
        <authorList>
            <person name="Goeker M."/>
        </authorList>
    </citation>
    <scope>NUCLEOTIDE SEQUENCE [LARGE SCALE GENOMIC DNA]</scope>
    <source>
        <strain evidence="1 2">ATCC BAA-1496</strain>
    </source>
</reference>
<protein>
    <recommendedName>
        <fullName evidence="3">HNH endonuclease</fullName>
    </recommendedName>
</protein>
<gene>
    <name evidence="1" type="ORF">BCF74_1081</name>
</gene>